<gene>
    <name evidence="3" type="ORF">A2Y62_19305</name>
</gene>
<dbReference type="Pfam" id="PF03703">
    <property type="entry name" value="bPH_2"/>
    <property type="match status" value="1"/>
</dbReference>
<evidence type="ECO:0000259" key="2">
    <source>
        <dbReference type="Pfam" id="PF03703"/>
    </source>
</evidence>
<feature type="transmembrane region" description="Helical" evidence="1">
    <location>
        <begin position="60"/>
        <end position="82"/>
    </location>
</feature>
<accession>A0A1F5VX75</accession>
<dbReference type="EMBL" id="MFGW01000031">
    <property type="protein sequence ID" value="OGF68029.1"/>
    <property type="molecule type" value="Genomic_DNA"/>
</dbReference>
<keyword evidence="1" id="KW-0812">Transmembrane</keyword>
<sequence>MPYERIWKRILSQNEKLVFEFSIGRRYRFFKMLLRLVIWAALLSLIVISIVSLTQVDHSIIVIGAIVLFLLATLYYAFYYLYYQEISNLYAFTNKRVVIHRGWFSTVTTSIDFDKITDVVVMEPFWARVLTKSGNLSINTAGTDQREVILQNIPEPYEVKKKLDEIMGTVA</sequence>
<evidence type="ECO:0000313" key="4">
    <source>
        <dbReference type="Proteomes" id="UP000178943"/>
    </source>
</evidence>
<dbReference type="AlphaFoldDB" id="A0A1F5VX75"/>
<dbReference type="InterPro" id="IPR005182">
    <property type="entry name" value="YdbS-like_PH"/>
</dbReference>
<evidence type="ECO:0000313" key="3">
    <source>
        <dbReference type="EMBL" id="OGF68029.1"/>
    </source>
</evidence>
<organism evidence="3 4">
    <name type="scientific">Candidatus Fischerbacteria bacterium RBG_13_37_8</name>
    <dbReference type="NCBI Taxonomy" id="1817863"/>
    <lineage>
        <taxon>Bacteria</taxon>
        <taxon>Candidatus Fischeribacteriota</taxon>
    </lineage>
</organism>
<keyword evidence="1" id="KW-1133">Transmembrane helix</keyword>
<dbReference type="Proteomes" id="UP000178943">
    <property type="component" value="Unassembled WGS sequence"/>
</dbReference>
<comment type="caution">
    <text evidence="3">The sequence shown here is derived from an EMBL/GenBank/DDBJ whole genome shotgun (WGS) entry which is preliminary data.</text>
</comment>
<protein>
    <recommendedName>
        <fullName evidence="2">YdbS-like PH domain-containing protein</fullName>
    </recommendedName>
</protein>
<proteinExistence type="predicted"/>
<keyword evidence="1" id="KW-0472">Membrane</keyword>
<dbReference type="PANTHER" id="PTHR37938">
    <property type="entry name" value="BLL0215 PROTEIN"/>
    <property type="match status" value="1"/>
</dbReference>
<feature type="domain" description="YdbS-like PH" evidence="2">
    <location>
        <begin position="90"/>
        <end position="162"/>
    </location>
</feature>
<name>A0A1F5VX75_9BACT</name>
<feature type="transmembrane region" description="Helical" evidence="1">
    <location>
        <begin position="33"/>
        <end position="54"/>
    </location>
</feature>
<evidence type="ECO:0000256" key="1">
    <source>
        <dbReference type="SAM" id="Phobius"/>
    </source>
</evidence>
<reference evidence="3 4" key="1">
    <citation type="journal article" date="2016" name="Nat. Commun.">
        <title>Thousands of microbial genomes shed light on interconnected biogeochemical processes in an aquifer system.</title>
        <authorList>
            <person name="Anantharaman K."/>
            <person name="Brown C.T."/>
            <person name="Hug L.A."/>
            <person name="Sharon I."/>
            <person name="Castelle C.J."/>
            <person name="Probst A.J."/>
            <person name="Thomas B.C."/>
            <person name="Singh A."/>
            <person name="Wilkins M.J."/>
            <person name="Karaoz U."/>
            <person name="Brodie E.L."/>
            <person name="Williams K.H."/>
            <person name="Hubbard S.S."/>
            <person name="Banfield J.F."/>
        </authorList>
    </citation>
    <scope>NUCLEOTIDE SEQUENCE [LARGE SCALE GENOMIC DNA]</scope>
</reference>
<dbReference type="PANTHER" id="PTHR37938:SF1">
    <property type="entry name" value="BLL0215 PROTEIN"/>
    <property type="match status" value="1"/>
</dbReference>